<feature type="transmembrane region" description="Helical" evidence="10">
    <location>
        <begin position="510"/>
        <end position="527"/>
    </location>
</feature>
<dbReference type="GO" id="GO:0015276">
    <property type="term" value="F:ligand-gated monoatomic ion channel activity"/>
    <property type="evidence" value="ECO:0007669"/>
    <property type="project" value="InterPro"/>
</dbReference>
<keyword evidence="3" id="KW-1003">Cell membrane</keyword>
<sequence length="653" mass="74967">MKSGNLLAIVSVFCVKINNAKSHEFLPVALKFYETRDISSINAFLCDNDGGERIMFHTMKDNSRRSLTSFRMISNLDNLPNMFEIEAHRVGIIFDMSCHRSWNLLNEVSDKLLMNTSYVYALIFDVAIQSVLKQLEPLNVQFDSDITVFTRYFEMYDLFRTSIERPLTAVKCGGWNEEREINYLKPARWDLDGVTINATTVVREFKWEDGIQKFLDSQYRPDLDTLSRFAIVTNKYMERLCNFKTNLTTIPDWGYFRPESGKYEPEYSMFRWLQEGKVDFGLTLCRQFSSRLSASFWSPSTRLVKTSVLFRHPPAGATYDGFARPFSSTTWLVTFLFVFVASLVLKAIRHRQVEDNPPNEPEYTFSLFTVFAVLSLQGSYVDSLRIPTRVLSVILHFFGLMVYSYYGAEVVGFLLSPSPRTLTTVEKLVASPLDCWVENVSYHVNHFESGVGAIATKYYEKAIKGPTRDKDKIMDRVQALRKVKKGGLALYGSSTEMFQIIKDTFTGPEICSIYVMNMLFMPVSIAVRKKSPYREIYYKALSRFLESGLRVYEDKKWHAGRPPCYGSEDTAPVALEATFIAQMIFFGGFFLAVACFLVERAVALERKTVAPGRSLMKRIICRSDKTSETSNARDNKSNKKVLRSSPTFRFFNE</sequence>
<comment type="subcellular location">
    <subcellularLocation>
        <location evidence="1">Cell membrane</location>
        <topology evidence="1">Multi-pass membrane protein</topology>
    </subcellularLocation>
</comment>
<evidence type="ECO:0000256" key="10">
    <source>
        <dbReference type="SAM" id="Phobius"/>
    </source>
</evidence>
<evidence type="ECO:0000256" key="3">
    <source>
        <dbReference type="ARBA" id="ARBA00022475"/>
    </source>
</evidence>
<dbReference type="OrthoDB" id="413361at2759"/>
<dbReference type="InterPro" id="IPR057074">
    <property type="entry name" value="IR75A_N"/>
</dbReference>
<feature type="region of interest" description="Disordered" evidence="9">
    <location>
        <begin position="627"/>
        <end position="653"/>
    </location>
</feature>
<dbReference type="GO" id="GO:0050906">
    <property type="term" value="P:detection of stimulus involved in sensory perception"/>
    <property type="evidence" value="ECO:0007669"/>
    <property type="project" value="UniProtKB-ARBA"/>
</dbReference>
<keyword evidence="14" id="KW-1185">Reference proteome</keyword>
<evidence type="ECO:0000256" key="1">
    <source>
        <dbReference type="ARBA" id="ARBA00004651"/>
    </source>
</evidence>
<protein>
    <recommendedName>
        <fullName evidence="15">Ionotropic glutamate receptor C-terminal domain-containing protein</fullName>
    </recommendedName>
</protein>
<evidence type="ECO:0000256" key="4">
    <source>
        <dbReference type="ARBA" id="ARBA00022692"/>
    </source>
</evidence>
<keyword evidence="8" id="KW-0325">Glycoprotein</keyword>
<feature type="transmembrane region" description="Helical" evidence="10">
    <location>
        <begin position="393"/>
        <end position="415"/>
    </location>
</feature>
<dbReference type="PANTHER" id="PTHR42643:SF30">
    <property type="entry name" value="IONOTROPIC RECEPTOR 40A-RELATED"/>
    <property type="match status" value="1"/>
</dbReference>
<dbReference type="SUPFAM" id="SSF53850">
    <property type="entry name" value="Periplasmic binding protein-like II"/>
    <property type="match status" value="1"/>
</dbReference>
<dbReference type="GO" id="GO:0005886">
    <property type="term" value="C:plasma membrane"/>
    <property type="evidence" value="ECO:0007669"/>
    <property type="project" value="UniProtKB-SubCell"/>
</dbReference>
<reference evidence="13" key="1">
    <citation type="journal article" date="2021" name="Mol. Ecol. Resour.">
        <title>Apolygus lucorum genome provides insights into omnivorousness and mesophyll feeding.</title>
        <authorList>
            <person name="Liu Y."/>
            <person name="Liu H."/>
            <person name="Wang H."/>
            <person name="Huang T."/>
            <person name="Liu B."/>
            <person name="Yang B."/>
            <person name="Yin L."/>
            <person name="Li B."/>
            <person name="Zhang Y."/>
            <person name="Zhang S."/>
            <person name="Jiang F."/>
            <person name="Zhang X."/>
            <person name="Ren Y."/>
            <person name="Wang B."/>
            <person name="Wang S."/>
            <person name="Lu Y."/>
            <person name="Wu K."/>
            <person name="Fan W."/>
            <person name="Wang G."/>
        </authorList>
    </citation>
    <scope>NUCLEOTIDE SEQUENCE</scope>
    <source>
        <strain evidence="13">12Hb</strain>
    </source>
</reference>
<dbReference type="AlphaFoldDB" id="A0A6A4K5F7"/>
<feature type="transmembrane region" description="Helical" evidence="10">
    <location>
        <begin position="579"/>
        <end position="598"/>
    </location>
</feature>
<comment type="caution">
    <text evidence="13">The sequence shown here is derived from an EMBL/GenBank/DDBJ whole genome shotgun (WGS) entry which is preliminary data.</text>
</comment>
<evidence type="ECO:0000259" key="12">
    <source>
        <dbReference type="Pfam" id="PF24576"/>
    </source>
</evidence>
<keyword evidence="5 10" id="KW-1133">Transmembrane helix</keyword>
<evidence type="ECO:0000256" key="5">
    <source>
        <dbReference type="ARBA" id="ARBA00022989"/>
    </source>
</evidence>
<evidence type="ECO:0000256" key="8">
    <source>
        <dbReference type="ARBA" id="ARBA00023180"/>
    </source>
</evidence>
<comment type="similarity">
    <text evidence="2">Belongs to the glutamate-gated ion channel (TC 1.A.10.1) family.</text>
</comment>
<organism evidence="13 14">
    <name type="scientific">Apolygus lucorum</name>
    <name type="common">Small green plant bug</name>
    <name type="synonym">Lygocoris lucorum</name>
    <dbReference type="NCBI Taxonomy" id="248454"/>
    <lineage>
        <taxon>Eukaryota</taxon>
        <taxon>Metazoa</taxon>
        <taxon>Ecdysozoa</taxon>
        <taxon>Arthropoda</taxon>
        <taxon>Hexapoda</taxon>
        <taxon>Insecta</taxon>
        <taxon>Pterygota</taxon>
        <taxon>Neoptera</taxon>
        <taxon>Paraneoptera</taxon>
        <taxon>Hemiptera</taxon>
        <taxon>Heteroptera</taxon>
        <taxon>Panheteroptera</taxon>
        <taxon>Cimicomorpha</taxon>
        <taxon>Miridae</taxon>
        <taxon>Mirini</taxon>
        <taxon>Apolygus</taxon>
    </lineage>
</organism>
<dbReference type="InterPro" id="IPR001320">
    <property type="entry name" value="Iontro_rcpt_C"/>
</dbReference>
<dbReference type="Pfam" id="PF24576">
    <property type="entry name" value="IR75A_N"/>
    <property type="match status" value="1"/>
</dbReference>
<keyword evidence="7" id="KW-0675">Receptor</keyword>
<name>A0A6A4K5F7_APOLU</name>
<dbReference type="Gene3D" id="1.10.287.70">
    <property type="match status" value="1"/>
</dbReference>
<evidence type="ECO:0000313" key="14">
    <source>
        <dbReference type="Proteomes" id="UP000466442"/>
    </source>
</evidence>
<evidence type="ECO:0000256" key="6">
    <source>
        <dbReference type="ARBA" id="ARBA00023136"/>
    </source>
</evidence>
<dbReference type="Pfam" id="PF00060">
    <property type="entry name" value="Lig_chan"/>
    <property type="match status" value="1"/>
</dbReference>
<feature type="transmembrane region" description="Helical" evidence="10">
    <location>
        <begin position="361"/>
        <end position="381"/>
    </location>
</feature>
<proteinExistence type="inferred from homology"/>
<keyword evidence="4 10" id="KW-0812">Transmembrane</keyword>
<evidence type="ECO:0000259" key="11">
    <source>
        <dbReference type="Pfam" id="PF00060"/>
    </source>
</evidence>
<feature type="domain" description="Ionotropic glutamate receptor C-terminal" evidence="11">
    <location>
        <begin position="328"/>
        <end position="490"/>
    </location>
</feature>
<feature type="compositionally biased region" description="Basic and acidic residues" evidence="9">
    <location>
        <begin position="627"/>
        <end position="637"/>
    </location>
</feature>
<dbReference type="Proteomes" id="UP000466442">
    <property type="component" value="Unassembled WGS sequence"/>
</dbReference>
<evidence type="ECO:0000256" key="9">
    <source>
        <dbReference type="SAM" id="MobiDB-lite"/>
    </source>
</evidence>
<evidence type="ECO:0008006" key="15">
    <source>
        <dbReference type="Google" id="ProtNLM"/>
    </source>
</evidence>
<dbReference type="PANTHER" id="PTHR42643">
    <property type="entry name" value="IONOTROPIC RECEPTOR 20A-RELATED"/>
    <property type="match status" value="1"/>
</dbReference>
<dbReference type="EMBL" id="WIXP02000007">
    <property type="protein sequence ID" value="KAF6208556.1"/>
    <property type="molecule type" value="Genomic_DNA"/>
</dbReference>
<feature type="domain" description="Ionotropic receptor 75a N-terminal" evidence="12">
    <location>
        <begin position="31"/>
        <end position="201"/>
    </location>
</feature>
<gene>
    <name evidence="13" type="ORF">GE061_017014</name>
</gene>
<feature type="transmembrane region" description="Helical" evidence="10">
    <location>
        <begin position="331"/>
        <end position="349"/>
    </location>
</feature>
<accession>A0A6A4K5F7</accession>
<evidence type="ECO:0000313" key="13">
    <source>
        <dbReference type="EMBL" id="KAF6208556.1"/>
    </source>
</evidence>
<keyword evidence="6 10" id="KW-0472">Membrane</keyword>
<evidence type="ECO:0000256" key="7">
    <source>
        <dbReference type="ARBA" id="ARBA00023170"/>
    </source>
</evidence>
<evidence type="ECO:0000256" key="2">
    <source>
        <dbReference type="ARBA" id="ARBA00008685"/>
    </source>
</evidence>
<dbReference type="InterPro" id="IPR052192">
    <property type="entry name" value="Insect_Ionotropic_Sensory_Rcpt"/>
</dbReference>